<feature type="region of interest" description="Disordered" evidence="1">
    <location>
        <begin position="384"/>
        <end position="407"/>
    </location>
</feature>
<feature type="chain" id="PRO_5046561244" evidence="3">
    <location>
        <begin position="20"/>
        <end position="562"/>
    </location>
</feature>
<gene>
    <name evidence="5" type="ORF">HCJ96_05535</name>
</gene>
<dbReference type="Proteomes" id="UP000709336">
    <property type="component" value="Unassembled WGS sequence"/>
</dbReference>
<feature type="compositionally biased region" description="Polar residues" evidence="1">
    <location>
        <begin position="387"/>
        <end position="407"/>
    </location>
</feature>
<reference evidence="5 6" key="1">
    <citation type="submission" date="2020-03" db="EMBL/GenBank/DDBJ databases">
        <title>Alteromonas ponticola sp. nov., isolated from seawater.</title>
        <authorList>
            <person name="Yoon J.-H."/>
            <person name="Kim Y.-O."/>
        </authorList>
    </citation>
    <scope>NUCLEOTIDE SEQUENCE [LARGE SCALE GENOMIC DNA]</scope>
    <source>
        <strain evidence="5 6">MYP5</strain>
    </source>
</reference>
<evidence type="ECO:0000313" key="6">
    <source>
        <dbReference type="Proteomes" id="UP000709336"/>
    </source>
</evidence>
<name>A0ABX1QZ36_9ALTE</name>
<protein>
    <submittedName>
        <fullName evidence="5">Protein BatD</fullName>
    </submittedName>
</protein>
<feature type="domain" description="DUF7939" evidence="4">
    <location>
        <begin position="464"/>
        <end position="543"/>
    </location>
</feature>
<evidence type="ECO:0000256" key="1">
    <source>
        <dbReference type="SAM" id="MobiDB-lite"/>
    </source>
</evidence>
<feature type="signal peptide" evidence="3">
    <location>
        <begin position="1"/>
        <end position="19"/>
    </location>
</feature>
<sequence>MKWLYAALLSVAFSLEVFADVDKVEASVDKNPVMLDEAIMLSVTAYGDVQREAFDSSPLLSDFVVGRTSVSSKTSIVNFDTTRTTTWTTTLFPRGKGKFAIPSFTIAGKQTAPIEIEVVAVKQDETQPARDYYVTTDVDANSVYLHQQIRYTVKLFLATNIERGSLDAPTLAKAQIKQLGDDKQYSDIINGRRYQVIERTFAVIPQQSGDFTIRGPVFSGEVLAANSNQRFGFFNRTQEVNRIGADIDIQVKAKPEGIDYHWLPSEFVRLDEEWQSDDFVVGEPITRTISLTAVGLVEEQLPELPQSYPPHFKLYPDQAVTATVDKNNTLIAQRKESLAVIPTQAGDFVLPEVTVPWFNVLTEQTEYATLPARTITIQPAAAGTVVSPPTTHPQPESTLQAPANSRPDTNAVSHLNVTVVITLMTLLGITMAGWAITWWKYRRLKAASTSQYMPPRTLVSPNSEQAYKHLLQTVKSGDAAPIYQSLMAWLNTFAPYHVKAPSDWSGSQVFQPYIDTLFAIKYGNDASGWDRQAFTEQVVTLHKQFKKKKTGSKAALPALYPQ</sequence>
<keyword evidence="6" id="KW-1185">Reference proteome</keyword>
<dbReference type="Pfam" id="PF25607">
    <property type="entry name" value="DUF7939"/>
    <property type="match status" value="1"/>
</dbReference>
<dbReference type="RefSeq" id="WP_169210049.1">
    <property type="nucleotide sequence ID" value="NZ_JAATNW010000003.1"/>
</dbReference>
<dbReference type="PANTHER" id="PTHR40940">
    <property type="entry name" value="PROTEIN BATD-RELATED"/>
    <property type="match status" value="1"/>
</dbReference>
<evidence type="ECO:0000256" key="3">
    <source>
        <dbReference type="SAM" id="SignalP"/>
    </source>
</evidence>
<dbReference type="PANTHER" id="PTHR40940:SF1">
    <property type="entry name" value="PROTEIN BATD"/>
    <property type="match status" value="1"/>
</dbReference>
<feature type="transmembrane region" description="Helical" evidence="2">
    <location>
        <begin position="415"/>
        <end position="436"/>
    </location>
</feature>
<accession>A0ABX1QZ36</accession>
<dbReference type="InterPro" id="IPR025738">
    <property type="entry name" value="BatD"/>
</dbReference>
<keyword evidence="3" id="KW-0732">Signal</keyword>
<organism evidence="5 6">
    <name type="scientific">Alteromonas ponticola</name>
    <dbReference type="NCBI Taxonomy" id="2720613"/>
    <lineage>
        <taxon>Bacteria</taxon>
        <taxon>Pseudomonadati</taxon>
        <taxon>Pseudomonadota</taxon>
        <taxon>Gammaproteobacteria</taxon>
        <taxon>Alteromonadales</taxon>
        <taxon>Alteromonadaceae</taxon>
        <taxon>Alteromonas/Salinimonas group</taxon>
        <taxon>Alteromonas</taxon>
    </lineage>
</organism>
<keyword evidence="2" id="KW-0812">Transmembrane</keyword>
<dbReference type="Pfam" id="PF13584">
    <property type="entry name" value="BatD"/>
    <property type="match status" value="1"/>
</dbReference>
<evidence type="ECO:0000313" key="5">
    <source>
        <dbReference type="EMBL" id="NMH59477.1"/>
    </source>
</evidence>
<dbReference type="EMBL" id="JAATNW010000003">
    <property type="protein sequence ID" value="NMH59477.1"/>
    <property type="molecule type" value="Genomic_DNA"/>
</dbReference>
<keyword evidence="2" id="KW-1133">Transmembrane helix</keyword>
<dbReference type="InterPro" id="IPR057699">
    <property type="entry name" value="DUF7939"/>
</dbReference>
<proteinExistence type="predicted"/>
<keyword evidence="2" id="KW-0472">Membrane</keyword>
<comment type="caution">
    <text evidence="5">The sequence shown here is derived from an EMBL/GenBank/DDBJ whole genome shotgun (WGS) entry which is preliminary data.</text>
</comment>
<evidence type="ECO:0000256" key="2">
    <source>
        <dbReference type="SAM" id="Phobius"/>
    </source>
</evidence>
<evidence type="ECO:0000259" key="4">
    <source>
        <dbReference type="Pfam" id="PF25607"/>
    </source>
</evidence>